<gene>
    <name evidence="1" type="ORF">Tci_882164</name>
</gene>
<name>A0A699THT2_TANCI</name>
<protein>
    <submittedName>
        <fullName evidence="1">Uncharacterized protein</fullName>
    </submittedName>
</protein>
<organism evidence="1">
    <name type="scientific">Tanacetum cinerariifolium</name>
    <name type="common">Dalmatian daisy</name>
    <name type="synonym">Chrysanthemum cinerariifolium</name>
    <dbReference type="NCBI Taxonomy" id="118510"/>
    <lineage>
        <taxon>Eukaryota</taxon>
        <taxon>Viridiplantae</taxon>
        <taxon>Streptophyta</taxon>
        <taxon>Embryophyta</taxon>
        <taxon>Tracheophyta</taxon>
        <taxon>Spermatophyta</taxon>
        <taxon>Magnoliopsida</taxon>
        <taxon>eudicotyledons</taxon>
        <taxon>Gunneridae</taxon>
        <taxon>Pentapetalae</taxon>
        <taxon>asterids</taxon>
        <taxon>campanulids</taxon>
        <taxon>Asterales</taxon>
        <taxon>Asteraceae</taxon>
        <taxon>Asteroideae</taxon>
        <taxon>Anthemideae</taxon>
        <taxon>Anthemidinae</taxon>
        <taxon>Tanacetum</taxon>
    </lineage>
</organism>
<feature type="non-terminal residue" evidence="1">
    <location>
        <position position="19"/>
    </location>
</feature>
<sequence>MVASETVHATEAAVLANKK</sequence>
<accession>A0A699THT2</accession>
<dbReference type="AlphaFoldDB" id="A0A699THT2"/>
<reference evidence="1" key="1">
    <citation type="journal article" date="2019" name="Sci. Rep.">
        <title>Draft genome of Tanacetum cinerariifolium, the natural source of mosquito coil.</title>
        <authorList>
            <person name="Yamashiro T."/>
            <person name="Shiraishi A."/>
            <person name="Satake H."/>
            <person name="Nakayama K."/>
        </authorList>
    </citation>
    <scope>NUCLEOTIDE SEQUENCE</scope>
</reference>
<evidence type="ECO:0000313" key="1">
    <source>
        <dbReference type="EMBL" id="GFD10195.1"/>
    </source>
</evidence>
<dbReference type="EMBL" id="BKCJ011250666">
    <property type="protein sequence ID" value="GFD10195.1"/>
    <property type="molecule type" value="Genomic_DNA"/>
</dbReference>
<comment type="caution">
    <text evidence="1">The sequence shown here is derived from an EMBL/GenBank/DDBJ whole genome shotgun (WGS) entry which is preliminary data.</text>
</comment>
<proteinExistence type="predicted"/>